<reference evidence="2" key="1">
    <citation type="journal article" date="2015" name="Nat. Genet.">
        <title>The genome and transcriptome of the zoonotic hookworm Ancylostoma ceylanicum identify infection-specific gene families.</title>
        <authorList>
            <person name="Schwarz E.M."/>
            <person name="Hu Y."/>
            <person name="Antoshechkin I."/>
            <person name="Miller M.M."/>
            <person name="Sternberg P.W."/>
            <person name="Aroian R.V."/>
        </authorList>
    </citation>
    <scope>NUCLEOTIDE SEQUENCE</scope>
    <source>
        <strain evidence="2">HY135</strain>
    </source>
</reference>
<organism evidence="1 2">
    <name type="scientific">Ancylostoma ceylanicum</name>
    <dbReference type="NCBI Taxonomy" id="53326"/>
    <lineage>
        <taxon>Eukaryota</taxon>
        <taxon>Metazoa</taxon>
        <taxon>Ecdysozoa</taxon>
        <taxon>Nematoda</taxon>
        <taxon>Chromadorea</taxon>
        <taxon>Rhabditida</taxon>
        <taxon>Rhabditina</taxon>
        <taxon>Rhabditomorpha</taxon>
        <taxon>Strongyloidea</taxon>
        <taxon>Ancylostomatidae</taxon>
        <taxon>Ancylostomatinae</taxon>
        <taxon>Ancylostoma</taxon>
    </lineage>
</organism>
<accession>A0A016SDW3</accession>
<keyword evidence="2" id="KW-1185">Reference proteome</keyword>
<name>A0A016SDW3_9BILA</name>
<gene>
    <name evidence="1" type="primary">Acey_s0245.g3552</name>
    <name evidence="1" type="synonym">Acey-ZK54.1</name>
    <name evidence="1" type="ORF">Y032_0245g3552</name>
</gene>
<protein>
    <submittedName>
        <fullName evidence="1">Uncharacterized protein</fullName>
    </submittedName>
</protein>
<dbReference type="AlphaFoldDB" id="A0A016SDW3"/>
<dbReference type="OrthoDB" id="2985014at2759"/>
<dbReference type="Proteomes" id="UP000024635">
    <property type="component" value="Unassembled WGS sequence"/>
</dbReference>
<proteinExistence type="predicted"/>
<sequence>MRIIHLCSLCTRAPFVNWSRYFYGYIKPRTFGPISCDRAHIELSNLKYVLHTLLGLQETKNLDRQDFVRTLPLSFLSYNTSCRRMAADEGG</sequence>
<evidence type="ECO:0000313" key="1">
    <source>
        <dbReference type="EMBL" id="EYB88532.1"/>
    </source>
</evidence>
<evidence type="ECO:0000313" key="2">
    <source>
        <dbReference type="Proteomes" id="UP000024635"/>
    </source>
</evidence>
<comment type="caution">
    <text evidence="1">The sequence shown here is derived from an EMBL/GenBank/DDBJ whole genome shotgun (WGS) entry which is preliminary data.</text>
</comment>
<dbReference type="EMBL" id="JARK01001581">
    <property type="protein sequence ID" value="EYB88532.1"/>
    <property type="molecule type" value="Genomic_DNA"/>
</dbReference>